<dbReference type="AlphaFoldDB" id="A0A8D3Y550"/>
<organism evidence="2 4">
    <name type="scientific">Stutzerimonas balearica DSM 6083</name>
    <dbReference type="NCBI Taxonomy" id="1123016"/>
    <lineage>
        <taxon>Bacteria</taxon>
        <taxon>Pseudomonadati</taxon>
        <taxon>Pseudomonadota</taxon>
        <taxon>Gammaproteobacteria</taxon>
        <taxon>Pseudomonadales</taxon>
        <taxon>Pseudomonadaceae</taxon>
        <taxon>Stutzerimonas</taxon>
    </lineage>
</organism>
<feature type="transmembrane region" description="Helical" evidence="1">
    <location>
        <begin position="30"/>
        <end position="51"/>
    </location>
</feature>
<accession>A0A8D3Y550</accession>
<keyword evidence="1" id="KW-1133">Transmembrane helix</keyword>
<reference evidence="3 5" key="2">
    <citation type="submission" date="2016-10" db="EMBL/GenBank/DDBJ databases">
        <authorList>
            <person name="Varghese N."/>
            <person name="Submissions S."/>
        </authorList>
    </citation>
    <scope>NUCLEOTIDE SEQUENCE [LARGE SCALE GENOMIC DNA]</scope>
    <source>
        <strain evidence="3 5">DSM 6083</strain>
    </source>
</reference>
<evidence type="ECO:0000313" key="4">
    <source>
        <dbReference type="Proteomes" id="UP000031271"/>
    </source>
</evidence>
<feature type="transmembrane region" description="Helical" evidence="1">
    <location>
        <begin position="200"/>
        <end position="219"/>
    </location>
</feature>
<keyword evidence="5" id="KW-1185">Reference proteome</keyword>
<feature type="transmembrane region" description="Helical" evidence="1">
    <location>
        <begin position="136"/>
        <end position="156"/>
    </location>
</feature>
<proteinExistence type="predicted"/>
<dbReference type="PANTHER" id="PTHR43044">
    <property type="match status" value="1"/>
</dbReference>
<dbReference type="Proteomes" id="UP000182276">
    <property type="component" value="Unassembled WGS sequence"/>
</dbReference>
<sequence>MNLRMLAWPAVLALLLGVLGLFWPPLAAASLAVAFALAALVIGGLLLQLAVPLVSGSWQGLILPGAGRIARLAPLLGLLLLPALLAQHRLYPWALEGEEGFRGVWLSPLAFTLRTLLYVALWSALAWLLPRRPRLAGPGLVLLVLSGSAAAIDWAMSLEPEFFSTLYGLLYLSRGLLSAVALAVLLALHAGAERRGVLRGLLIAAVLLWLYLHYMQYLIIWSADLPREIRWYLTRIEGFGAAVVWLLGVGQGLLPLVLLLLPLGERSGALQGVAITTLLLGQLELLWWVLPGFAEHSPLLLWSLGALLTLAWLLVLRPAWPLIGGEHGRG</sequence>
<dbReference type="PANTHER" id="PTHR43044:SF1">
    <property type="entry name" value="QUINOL:CYTOCHROME C OXIDOREDUCTASE QUINONE-BINDING SUBUNIT 2"/>
    <property type="match status" value="1"/>
</dbReference>
<dbReference type="EMBL" id="FNHO01000002">
    <property type="protein sequence ID" value="SDM09879.1"/>
    <property type="molecule type" value="Genomic_DNA"/>
</dbReference>
<dbReference type="GeneID" id="77260954"/>
<gene>
    <name evidence="2" type="ORF">CL52_13690</name>
    <name evidence="3" type="ORF">SAMN05660875_102216</name>
</gene>
<evidence type="ECO:0000313" key="3">
    <source>
        <dbReference type="EMBL" id="SDM09879.1"/>
    </source>
</evidence>
<evidence type="ECO:0000313" key="2">
    <source>
        <dbReference type="EMBL" id="AJE17389.1"/>
    </source>
</evidence>
<evidence type="ECO:0000313" key="5">
    <source>
        <dbReference type="Proteomes" id="UP000182276"/>
    </source>
</evidence>
<reference evidence="2 4" key="3">
    <citation type="journal article" name="Genome Announc.">
        <title>Complete Genome Sequence of Pseudomonas balearica DSM 6083T.</title>
        <authorList>
            <person name="Bennasar-Figueras A."/>
            <person name="Salva-Serra F."/>
            <person name="Jaen-Luchoro D."/>
            <person name="Segui C."/>
            <person name="Aliaga F."/>
            <person name="Busquets A."/>
            <person name="Gomila M."/>
            <person name="Moore E.R."/>
            <person name="Lalucat J."/>
        </authorList>
    </citation>
    <scope>NUCLEOTIDE SEQUENCE [LARGE SCALE GENOMIC DNA]</scope>
    <source>
        <strain evidence="4">DSM 6083</strain>
        <strain evidence="2">DSM6083</strain>
    </source>
</reference>
<protein>
    <recommendedName>
        <fullName evidence="6">Quinol:cytochrome c oxidoreductase quinone-binding subunit 2</fullName>
    </recommendedName>
</protein>
<keyword evidence="1" id="KW-0812">Transmembrane</keyword>
<feature type="transmembrane region" description="Helical" evidence="1">
    <location>
        <begin position="111"/>
        <end position="129"/>
    </location>
</feature>
<feature type="transmembrane region" description="Helical" evidence="1">
    <location>
        <begin position="72"/>
        <end position="91"/>
    </location>
</feature>
<dbReference type="RefSeq" id="WP_041109242.1">
    <property type="nucleotide sequence ID" value="NZ_CP007511.1"/>
</dbReference>
<dbReference type="EMBL" id="CP007511">
    <property type="protein sequence ID" value="AJE17389.1"/>
    <property type="molecule type" value="Genomic_DNA"/>
</dbReference>
<feature type="transmembrane region" description="Helical" evidence="1">
    <location>
        <begin position="239"/>
        <end position="261"/>
    </location>
</feature>
<dbReference type="Proteomes" id="UP000031271">
    <property type="component" value="Chromosome"/>
</dbReference>
<keyword evidence="1" id="KW-0472">Membrane</keyword>
<feature type="transmembrane region" description="Helical" evidence="1">
    <location>
        <begin position="299"/>
        <end position="320"/>
    </location>
</feature>
<feature type="transmembrane region" description="Helical" evidence="1">
    <location>
        <begin position="273"/>
        <end position="293"/>
    </location>
</feature>
<feature type="transmembrane region" description="Helical" evidence="1">
    <location>
        <begin position="168"/>
        <end position="188"/>
    </location>
</feature>
<name>A0A8D3Y550_9GAMM</name>
<reference evidence="4" key="1">
    <citation type="submission" date="2014-03" db="EMBL/GenBank/DDBJ databases">
        <title>Complete genome of Pseudomonas balearica DSM 6083T, a sewage water isolate from an enrichment with 2-methylnaphthalene.</title>
        <authorList>
            <person name="Salva-Serra F."/>
            <person name="Jaen-Luchoro D."/>
            <person name="Busquets A."/>
            <person name="Pena A."/>
            <person name="Gomila M."/>
            <person name="Bosch R."/>
            <person name="Nogales B."/>
            <person name="Garcia-Valdes E."/>
            <person name="Lalucat J."/>
            <person name="Bennasar A."/>
        </authorList>
    </citation>
    <scope>NUCLEOTIDE SEQUENCE [LARGE SCALE GENOMIC DNA]</scope>
    <source>
        <strain evidence="4">DSM 6083</strain>
    </source>
</reference>
<evidence type="ECO:0000256" key="1">
    <source>
        <dbReference type="SAM" id="Phobius"/>
    </source>
</evidence>
<dbReference type="KEGG" id="pbm:CL52_13690"/>
<evidence type="ECO:0008006" key="6">
    <source>
        <dbReference type="Google" id="ProtNLM"/>
    </source>
</evidence>